<dbReference type="RefSeq" id="WP_011634325.1">
    <property type="nucleotide sequence ID" value="NZ_FNNM01000001.1"/>
</dbReference>
<organism evidence="1 2">
    <name type="scientific">Nitrosomonas eutropha</name>
    <dbReference type="NCBI Taxonomy" id="916"/>
    <lineage>
        <taxon>Bacteria</taxon>
        <taxon>Pseudomonadati</taxon>
        <taxon>Pseudomonadota</taxon>
        <taxon>Betaproteobacteria</taxon>
        <taxon>Nitrosomonadales</taxon>
        <taxon>Nitrosomonadaceae</taxon>
        <taxon>Nitrosomonas</taxon>
    </lineage>
</organism>
<evidence type="ECO:0000313" key="2">
    <source>
        <dbReference type="Proteomes" id="UP000247780"/>
    </source>
</evidence>
<reference evidence="1 2" key="1">
    <citation type="submission" date="2018-04" db="EMBL/GenBank/DDBJ databases">
        <title>Active sludge and wastewater microbial communities from Klosterneuburg, Austria.</title>
        <authorList>
            <person name="Wagner M."/>
        </authorList>
    </citation>
    <scope>NUCLEOTIDE SEQUENCE [LARGE SCALE GENOMIC DNA]</scope>
    <source>
        <strain evidence="1 2">Nm 57</strain>
    </source>
</reference>
<evidence type="ECO:0000313" key="1">
    <source>
        <dbReference type="EMBL" id="PXV75893.1"/>
    </source>
</evidence>
<name>A0ABX5M7C3_9PROT</name>
<proteinExistence type="predicted"/>
<gene>
    <name evidence="1" type="ORF">C8R14_13720</name>
</gene>
<dbReference type="EMBL" id="QICQ01000037">
    <property type="protein sequence ID" value="PXV75893.1"/>
    <property type="molecule type" value="Genomic_DNA"/>
</dbReference>
<protein>
    <submittedName>
        <fullName evidence="1">Uncharacterized protein</fullName>
    </submittedName>
</protein>
<accession>A0ABX5M7C3</accession>
<dbReference type="Proteomes" id="UP000247780">
    <property type="component" value="Unassembled WGS sequence"/>
</dbReference>
<comment type="caution">
    <text evidence="1">The sequence shown here is derived from an EMBL/GenBank/DDBJ whole genome shotgun (WGS) entry which is preliminary data.</text>
</comment>
<sequence length="137" mass="15588">MVDKDKAIEKQKYPTSFGLFYPIGYVVVAFSNKEDALRVQQDLIAGGYERDDCVFFSSKEVKMAAQENLDQNQGFLARYGWADEAIQIHLDSAQEGSSFLVIYAPDKLSSDRAMNVVRRVPFEFAHGYHRLAIEILK</sequence>
<keyword evidence="2" id="KW-1185">Reference proteome</keyword>